<dbReference type="InterPro" id="IPR019647">
    <property type="entry name" value="PhoP_reg_network_YrbL"/>
</dbReference>
<dbReference type="AlphaFoldDB" id="A0A4Q0Y5W3"/>
<dbReference type="InterPro" id="IPR027417">
    <property type="entry name" value="P-loop_NTPase"/>
</dbReference>
<organism evidence="2 3">
    <name type="scientific">Halarcobacter anaerophilus</name>
    <dbReference type="NCBI Taxonomy" id="877500"/>
    <lineage>
        <taxon>Bacteria</taxon>
        <taxon>Pseudomonadati</taxon>
        <taxon>Campylobacterota</taxon>
        <taxon>Epsilonproteobacteria</taxon>
        <taxon>Campylobacterales</taxon>
        <taxon>Arcobacteraceae</taxon>
        <taxon>Halarcobacter</taxon>
    </lineage>
</organism>
<evidence type="ECO:0000313" key="3">
    <source>
        <dbReference type="Proteomes" id="UP000290191"/>
    </source>
</evidence>
<evidence type="ECO:0000313" key="2">
    <source>
        <dbReference type="EMBL" id="RXJ64764.1"/>
    </source>
</evidence>
<accession>A0A4Q0Y5W3</accession>
<protein>
    <submittedName>
        <fullName evidence="2">Uncharacterized protein</fullName>
    </submittedName>
</protein>
<gene>
    <name evidence="2" type="ORF">CRV06_02080</name>
</gene>
<reference evidence="2 3" key="1">
    <citation type="submission" date="2017-10" db="EMBL/GenBank/DDBJ databases">
        <title>Genomics of the genus Arcobacter.</title>
        <authorList>
            <person name="Perez-Cataluna A."/>
            <person name="Figueras M.J."/>
        </authorList>
    </citation>
    <scope>NUCLEOTIDE SEQUENCE [LARGE SCALE GENOMIC DNA]</scope>
    <source>
        <strain evidence="2 3">DSM 24636</strain>
    </source>
</reference>
<sequence length="516" mass="61768">MSDINSLIQKILSSLGKKGFSLCKYEDKVISYKIKEEKLKLFLKIIFRLCSKNSFCFSIFREEYDKIEVVLYSKSEDRKIDIFLENIEEKTILEYRKKVLKYKKYKIFPIIGPDGVGKTTLFTNTFDKNEKNLMYKRFKKIVRRSVIYNIIYPINKFILKKKLGKKPEKDQHDDIHYFLVILAGLFYYPYLLFNSIIRDKTVFVDRFFNDYLLENISFLNKKTRLRKRWKNLLKYIPTVYWTIHLDAKPKIILQRKEELKKRDIKKYRKLNFKIYLEKPSITYSYINTGLDLEYCQEVLLKNARKIGITLGDKFLCKINDDLLIAKGGERACYIHPDDDTKIIKSVFTKGSHNDQNKLEYIYMNYLKKKEKDLSHLTNCYGFIKTDKGEGLVFDRVLNYDKTPAKSFRYMVANKILSLDEQKVLIDELKEYLEKNQILFVDTSLTNIFCPEIEKGKYKLIIVDGIGAKRMGMKFWFYQKSKIYTKYKIKRQWAKFMQMYKKDVKRAALGQRPFTRL</sequence>
<dbReference type="Proteomes" id="UP000290191">
    <property type="component" value="Unassembled WGS sequence"/>
</dbReference>
<evidence type="ECO:0000256" key="1">
    <source>
        <dbReference type="SAM" id="Phobius"/>
    </source>
</evidence>
<feature type="transmembrane region" description="Helical" evidence="1">
    <location>
        <begin position="175"/>
        <end position="193"/>
    </location>
</feature>
<proteinExistence type="predicted"/>
<keyword evidence="3" id="KW-1185">Reference proteome</keyword>
<keyword evidence="1" id="KW-0472">Membrane</keyword>
<keyword evidence="1" id="KW-1133">Transmembrane helix</keyword>
<comment type="caution">
    <text evidence="2">The sequence shown here is derived from an EMBL/GenBank/DDBJ whole genome shotgun (WGS) entry which is preliminary data.</text>
</comment>
<dbReference type="RefSeq" id="WP_129081133.1">
    <property type="nucleotide sequence ID" value="NZ_CP041070.1"/>
</dbReference>
<dbReference type="OrthoDB" id="5421848at2"/>
<dbReference type="STRING" id="877500.GCA_000935065_02292"/>
<keyword evidence="1" id="KW-0812">Transmembrane</keyword>
<name>A0A4Q0Y5W3_9BACT</name>
<dbReference type="SUPFAM" id="SSF52540">
    <property type="entry name" value="P-loop containing nucleoside triphosphate hydrolases"/>
    <property type="match status" value="1"/>
</dbReference>
<dbReference type="EMBL" id="PDKO01000001">
    <property type="protein sequence ID" value="RXJ64764.1"/>
    <property type="molecule type" value="Genomic_DNA"/>
</dbReference>
<dbReference type="Pfam" id="PF10707">
    <property type="entry name" value="YrbL-PhoP_reg"/>
    <property type="match status" value="1"/>
</dbReference>
<dbReference type="Gene3D" id="3.40.50.300">
    <property type="entry name" value="P-loop containing nucleotide triphosphate hydrolases"/>
    <property type="match status" value="1"/>
</dbReference>